<dbReference type="Gene3D" id="1.20.120.1770">
    <property type="match status" value="1"/>
</dbReference>
<reference evidence="13 15" key="1">
    <citation type="journal article" date="2018" name="Gigascience">
        <title>Genomes of trombidid mites reveal novel predicted allergens and laterally-transferred genes associated with secondary metabolism.</title>
        <authorList>
            <person name="Dong X."/>
            <person name="Chaisiri K."/>
            <person name="Xia D."/>
            <person name="Armstrong S.D."/>
            <person name="Fang Y."/>
            <person name="Donnelly M.J."/>
            <person name="Kadowaki T."/>
            <person name="McGarry J.W."/>
            <person name="Darby A.C."/>
            <person name="Makepeace B.L."/>
        </authorList>
    </citation>
    <scope>NUCLEOTIDE SEQUENCE [LARGE SCALE GENOMIC DNA]</scope>
    <source>
        <strain evidence="13">UoL-WK</strain>
    </source>
</reference>
<feature type="transmembrane region" description="Helical" evidence="11">
    <location>
        <begin position="203"/>
        <end position="223"/>
    </location>
</feature>
<reference evidence="13" key="2">
    <citation type="submission" date="2018-11" db="EMBL/GenBank/DDBJ databases">
        <title>Trombidioid mite genomics.</title>
        <authorList>
            <person name="Dong X."/>
        </authorList>
    </citation>
    <scope>NUCLEOTIDE SEQUENCE</scope>
    <source>
        <strain evidence="13">UoL-WK</strain>
    </source>
</reference>
<dbReference type="PROSITE" id="PS50939">
    <property type="entry name" value="CYTOCHROME_B561"/>
    <property type="match status" value="1"/>
</dbReference>
<evidence type="ECO:0000313" key="15">
    <source>
        <dbReference type="Proteomes" id="UP000285301"/>
    </source>
</evidence>
<keyword evidence="3" id="KW-0813">Transport</keyword>
<evidence type="ECO:0000256" key="7">
    <source>
        <dbReference type="ARBA" id="ARBA00022982"/>
    </source>
</evidence>
<evidence type="ECO:0000256" key="2">
    <source>
        <dbReference type="ARBA" id="ARBA00004141"/>
    </source>
</evidence>
<comment type="subcellular location">
    <subcellularLocation>
        <location evidence="2">Membrane</location>
        <topology evidence="2">Multi-pass membrane protein</topology>
    </subcellularLocation>
</comment>
<evidence type="ECO:0000313" key="14">
    <source>
        <dbReference type="EMBL" id="RWS13782.1"/>
    </source>
</evidence>
<gene>
    <name evidence="13" type="ORF">B4U79_10894</name>
    <name evidence="14" type="ORF">B4U79_15379</name>
</gene>
<dbReference type="PANTHER" id="PTHR10106:SF0">
    <property type="entry name" value="LD36721P"/>
    <property type="match status" value="1"/>
</dbReference>
<evidence type="ECO:0000256" key="6">
    <source>
        <dbReference type="ARBA" id="ARBA00022723"/>
    </source>
</evidence>
<keyword evidence="9" id="KW-0408">Iron</keyword>
<feature type="non-terminal residue" evidence="13">
    <location>
        <position position="224"/>
    </location>
</feature>
<dbReference type="OrthoDB" id="907479at2759"/>
<evidence type="ECO:0000256" key="9">
    <source>
        <dbReference type="ARBA" id="ARBA00023004"/>
    </source>
</evidence>
<protein>
    <submittedName>
        <fullName evidence="13">Cytochrome b561-like protein</fullName>
    </submittedName>
</protein>
<feature type="domain" description="Cytochrome b561" evidence="12">
    <location>
        <begin position="28"/>
        <end position="224"/>
    </location>
</feature>
<dbReference type="GO" id="GO:0016491">
    <property type="term" value="F:oxidoreductase activity"/>
    <property type="evidence" value="ECO:0007669"/>
    <property type="project" value="InterPro"/>
</dbReference>
<dbReference type="PANTHER" id="PTHR10106">
    <property type="entry name" value="CYTOCHROME B561-RELATED"/>
    <property type="match status" value="1"/>
</dbReference>
<evidence type="ECO:0000256" key="8">
    <source>
        <dbReference type="ARBA" id="ARBA00022989"/>
    </source>
</evidence>
<evidence type="ECO:0000256" key="3">
    <source>
        <dbReference type="ARBA" id="ARBA00022448"/>
    </source>
</evidence>
<keyword evidence="4" id="KW-0349">Heme</keyword>
<keyword evidence="7" id="KW-0249">Electron transport</keyword>
<proteinExistence type="predicted"/>
<sequence>MEMESETLPAGIVRRIIRIERYYQLLFIAEIIAVAVIALIITWIAKFAGGFGSFLTFNYHPFFMILGFVIITGNSVLIYRSLLGPRRTTVKLIHFILNCLTLACIVLALYSVFNGSGSAWLYSLHSWCGVATVLVFALQFIVGVFSFLVPFIGEEKRKNLLPYHAFFGTAIFVAASATCLMGATEFALLELTGEEAYNKKPPGAFVINFLGLSIFLFAALVVYM</sequence>
<evidence type="ECO:0000256" key="4">
    <source>
        <dbReference type="ARBA" id="ARBA00022617"/>
    </source>
</evidence>
<evidence type="ECO:0000313" key="13">
    <source>
        <dbReference type="EMBL" id="RWS13768.1"/>
    </source>
</evidence>
<comment type="cofactor">
    <cofactor evidence="1">
        <name>heme b</name>
        <dbReference type="ChEBI" id="CHEBI:60344"/>
    </cofactor>
</comment>
<feature type="transmembrane region" description="Helical" evidence="11">
    <location>
        <begin position="124"/>
        <end position="149"/>
    </location>
</feature>
<feature type="transmembrane region" description="Helical" evidence="11">
    <location>
        <begin position="161"/>
        <end position="183"/>
    </location>
</feature>
<keyword evidence="6" id="KW-0479">Metal-binding</keyword>
<keyword evidence="15" id="KW-1185">Reference proteome</keyword>
<evidence type="ECO:0000259" key="12">
    <source>
        <dbReference type="PROSITE" id="PS50939"/>
    </source>
</evidence>
<organism evidence="13 15">
    <name type="scientific">Dinothrombium tinctorium</name>
    <dbReference type="NCBI Taxonomy" id="1965070"/>
    <lineage>
        <taxon>Eukaryota</taxon>
        <taxon>Metazoa</taxon>
        <taxon>Ecdysozoa</taxon>
        <taxon>Arthropoda</taxon>
        <taxon>Chelicerata</taxon>
        <taxon>Arachnida</taxon>
        <taxon>Acari</taxon>
        <taxon>Acariformes</taxon>
        <taxon>Trombidiformes</taxon>
        <taxon>Prostigmata</taxon>
        <taxon>Anystina</taxon>
        <taxon>Parasitengona</taxon>
        <taxon>Trombidioidea</taxon>
        <taxon>Trombidiidae</taxon>
        <taxon>Dinothrombium</taxon>
    </lineage>
</organism>
<evidence type="ECO:0000256" key="1">
    <source>
        <dbReference type="ARBA" id="ARBA00001970"/>
    </source>
</evidence>
<dbReference type="SMART" id="SM00665">
    <property type="entry name" value="B561"/>
    <property type="match status" value="1"/>
</dbReference>
<evidence type="ECO:0000256" key="10">
    <source>
        <dbReference type="ARBA" id="ARBA00023136"/>
    </source>
</evidence>
<dbReference type="EMBL" id="NCKU01000887">
    <property type="protein sequence ID" value="RWS13768.1"/>
    <property type="molecule type" value="Genomic_DNA"/>
</dbReference>
<feature type="transmembrane region" description="Helical" evidence="11">
    <location>
        <begin position="92"/>
        <end position="112"/>
    </location>
</feature>
<keyword evidence="8 11" id="KW-1133">Transmembrane helix</keyword>
<dbReference type="Pfam" id="PF03188">
    <property type="entry name" value="Cytochrom_B561"/>
    <property type="match status" value="1"/>
</dbReference>
<dbReference type="FunFam" id="1.20.120.1770:FF:000001">
    <property type="entry name" value="Cytochrome b reductase 1"/>
    <property type="match status" value="1"/>
</dbReference>
<keyword evidence="5 11" id="KW-0812">Transmembrane</keyword>
<dbReference type="InterPro" id="IPR006593">
    <property type="entry name" value="Cyt_b561/ferric_Rdtase_TM"/>
</dbReference>
<feature type="transmembrane region" description="Helical" evidence="11">
    <location>
        <begin position="22"/>
        <end position="45"/>
    </location>
</feature>
<name>A0A443RES0_9ACAR</name>
<dbReference type="GO" id="GO:0016020">
    <property type="term" value="C:membrane"/>
    <property type="evidence" value="ECO:0007669"/>
    <property type="project" value="UniProtKB-SubCell"/>
</dbReference>
<dbReference type="GO" id="GO:0046872">
    <property type="term" value="F:metal ion binding"/>
    <property type="evidence" value="ECO:0007669"/>
    <property type="project" value="UniProtKB-KW"/>
</dbReference>
<dbReference type="EMBL" id="NCKU01000885">
    <property type="protein sequence ID" value="RWS13782.1"/>
    <property type="molecule type" value="Genomic_DNA"/>
</dbReference>
<dbReference type="AlphaFoldDB" id="A0A443RES0"/>
<keyword evidence="10 11" id="KW-0472">Membrane</keyword>
<feature type="transmembrane region" description="Helical" evidence="11">
    <location>
        <begin position="57"/>
        <end position="80"/>
    </location>
</feature>
<dbReference type="InterPro" id="IPR043205">
    <property type="entry name" value="CYB561/CYBRD1-like"/>
</dbReference>
<evidence type="ECO:0000256" key="5">
    <source>
        <dbReference type="ARBA" id="ARBA00022692"/>
    </source>
</evidence>
<accession>A0A443RES0</accession>
<dbReference type="Proteomes" id="UP000285301">
    <property type="component" value="Unassembled WGS sequence"/>
</dbReference>
<evidence type="ECO:0000256" key="11">
    <source>
        <dbReference type="SAM" id="Phobius"/>
    </source>
</evidence>
<comment type="caution">
    <text evidence="13">The sequence shown here is derived from an EMBL/GenBank/DDBJ whole genome shotgun (WGS) entry which is preliminary data.</text>
</comment>